<dbReference type="InterPro" id="IPR020904">
    <property type="entry name" value="Sc_DH/Rdtase_CS"/>
</dbReference>
<dbReference type="SMART" id="SM00822">
    <property type="entry name" value="PKS_KR"/>
    <property type="match status" value="1"/>
</dbReference>
<feature type="domain" description="Ketoreductase" evidence="4">
    <location>
        <begin position="48"/>
        <end position="237"/>
    </location>
</feature>
<dbReference type="SUPFAM" id="SSF51735">
    <property type="entry name" value="NAD(P)-binding Rossmann-fold domains"/>
    <property type="match status" value="1"/>
</dbReference>
<gene>
    <name evidence="5" type="primary">alkJ</name>
</gene>
<sequence length="337" mass="36102">MALQAGHPAVCTQGLCGRPVAPHCAAPSGHGAPLHGRRQPLMKSFNGRVAAITGAASGMGRALALALAREGCHLALADKNAQGLEQTLALIKTSTLSPVMVTTQVLDVADRQAMEAWAARCVAEHGQVNLVFNNAGVALSSTVEGVDYADLEWIVGINFWGVVHGTKAFLPHLKASGDGHVINTSSVFGLFAQPGMSGYNATKFAVRGFTEALRQELDLQRCGVSATCVHPGGIRTDICRSSRIDANMTGFLIHSEQQARADFEKLFITDADQAAKVILQGVRKNKRRVLIGRDAYFLDLLARCLPAAYQALVVLASKRMAPKQRRPVFETNDEPRL</sequence>
<evidence type="ECO:0000256" key="2">
    <source>
        <dbReference type="ARBA" id="ARBA00023002"/>
    </source>
</evidence>
<evidence type="ECO:0000256" key="1">
    <source>
        <dbReference type="ARBA" id="ARBA00006484"/>
    </source>
</evidence>
<dbReference type="GO" id="GO:0016491">
    <property type="term" value="F:oxidoreductase activity"/>
    <property type="evidence" value="ECO:0007669"/>
    <property type="project" value="UniProtKB-KW"/>
</dbReference>
<dbReference type="EMBL" id="AY452488">
    <property type="protein sequence ID" value="AAR13804.1"/>
    <property type="molecule type" value="Genomic_DNA"/>
</dbReference>
<dbReference type="SMR" id="Q6SQM5"/>
<dbReference type="Gene3D" id="3.40.50.720">
    <property type="entry name" value="NAD(P)-binding Rossmann-like Domain"/>
    <property type="match status" value="1"/>
</dbReference>
<accession>Q6SQM5</accession>
<evidence type="ECO:0000313" key="5">
    <source>
        <dbReference type="EMBL" id="AAR13804.1"/>
    </source>
</evidence>
<evidence type="ECO:0000259" key="4">
    <source>
        <dbReference type="SMART" id="SM00822"/>
    </source>
</evidence>
<dbReference type="PRINTS" id="PR00081">
    <property type="entry name" value="GDHRDH"/>
</dbReference>
<dbReference type="InterPro" id="IPR057326">
    <property type="entry name" value="KR_dom"/>
</dbReference>
<dbReference type="InterPro" id="IPR036291">
    <property type="entry name" value="NAD(P)-bd_dom_sf"/>
</dbReference>
<name>Q6SQM5_9PSED</name>
<keyword evidence="2" id="KW-0560">Oxidoreductase</keyword>
<dbReference type="PROSITE" id="PS00061">
    <property type="entry name" value="ADH_SHORT"/>
    <property type="match status" value="1"/>
</dbReference>
<dbReference type="PANTHER" id="PTHR43391">
    <property type="entry name" value="RETINOL DEHYDROGENASE-RELATED"/>
    <property type="match status" value="1"/>
</dbReference>
<reference evidence="5" key="1">
    <citation type="journal article" date="2010" name="J. Polym. Environ.">
        <title>Purification and biochemical characterization of recombinant alcohol dehydrogenase from the psychrophilic bacterium Pseudomonas frederiksbergensis.</title>
        <authorList>
            <person name="Abdel-Megeed A.F."/>
            <person name="Aboul-Soud M.A.M."/>
            <person name="Mueller R.M."/>
            <person name="Rudolf F.A."/>
            <person name="Al-Deyab S.S."/>
        </authorList>
    </citation>
    <scope>NUCLEOTIDE SEQUENCE</scope>
</reference>
<dbReference type="AlphaFoldDB" id="Q6SQM5"/>
<dbReference type="InterPro" id="IPR002347">
    <property type="entry name" value="SDR_fam"/>
</dbReference>
<evidence type="ECO:0000256" key="3">
    <source>
        <dbReference type="RuleBase" id="RU000363"/>
    </source>
</evidence>
<dbReference type="PANTHER" id="PTHR43391:SF82">
    <property type="entry name" value="OXIDOREDUCTASE SADH-RELATED"/>
    <property type="match status" value="1"/>
</dbReference>
<protein>
    <submittedName>
        <fullName evidence="5">Alcoholdehydrogenase</fullName>
    </submittedName>
</protein>
<organism evidence="5">
    <name type="scientific">Pseudomonas frederiksbergensis</name>
    <dbReference type="NCBI Taxonomy" id="104087"/>
    <lineage>
        <taxon>Bacteria</taxon>
        <taxon>Pseudomonadati</taxon>
        <taxon>Pseudomonadota</taxon>
        <taxon>Gammaproteobacteria</taxon>
        <taxon>Pseudomonadales</taxon>
        <taxon>Pseudomonadaceae</taxon>
        <taxon>Pseudomonas</taxon>
    </lineage>
</organism>
<proteinExistence type="inferred from homology"/>
<comment type="similarity">
    <text evidence="1 3">Belongs to the short-chain dehydrogenases/reductases (SDR) family.</text>
</comment>
<dbReference type="Pfam" id="PF00106">
    <property type="entry name" value="adh_short"/>
    <property type="match status" value="1"/>
</dbReference>
<dbReference type="PRINTS" id="PR00080">
    <property type="entry name" value="SDRFAMILY"/>
</dbReference>